<dbReference type="GO" id="GO:0016787">
    <property type="term" value="F:hydrolase activity"/>
    <property type="evidence" value="ECO:0007669"/>
    <property type="project" value="UniProtKB-KW"/>
</dbReference>
<dbReference type="InterPro" id="IPR051044">
    <property type="entry name" value="MAG_DAG_Lipase"/>
</dbReference>
<gene>
    <name evidence="2" type="ORF">C7N83_13305</name>
</gene>
<feature type="domain" description="Serine aminopeptidase S33" evidence="1">
    <location>
        <begin position="28"/>
        <end position="140"/>
    </location>
</feature>
<dbReference type="InterPro" id="IPR022742">
    <property type="entry name" value="Hydrolase_4"/>
</dbReference>
<sequence>MEKLFDINERGYSVRCKLFYEKDLYAVENVVIVMHGFGSSKDGRSTVKFGERLIAKYHNYAALAFDWPCHGSDARKKLLLDECIAYLALVVKYAQTQLSAKHVYAYANSFGGYLTLNYMAQNGNPFHKVALRAPAIQMYQTLLDNMSADERSKVQKGKEVLLGFERKMKIGKDFLDALHSADVMRHDYLDEADNLLILHGTADEMTDIGVSKRFAENNVVELIEVEGADHPFSQPKHMDVAIQKIIGFFAD</sequence>
<organism evidence="2 3">
    <name type="scientific">Neisseria iguanae</name>
    <dbReference type="NCBI Taxonomy" id="90242"/>
    <lineage>
        <taxon>Bacteria</taxon>
        <taxon>Pseudomonadati</taxon>
        <taxon>Pseudomonadota</taxon>
        <taxon>Betaproteobacteria</taxon>
        <taxon>Neisseriales</taxon>
        <taxon>Neisseriaceae</taxon>
        <taxon>Neisseria</taxon>
    </lineage>
</organism>
<proteinExistence type="predicted"/>
<name>A0A2P7TX64_9NEIS</name>
<dbReference type="PANTHER" id="PTHR11614">
    <property type="entry name" value="PHOSPHOLIPASE-RELATED"/>
    <property type="match status" value="1"/>
</dbReference>
<keyword evidence="2" id="KW-0378">Hydrolase</keyword>
<evidence type="ECO:0000313" key="2">
    <source>
        <dbReference type="EMBL" id="PSJ79263.1"/>
    </source>
</evidence>
<accession>A0A2P7TX64</accession>
<keyword evidence="3" id="KW-1185">Reference proteome</keyword>
<dbReference type="OrthoDB" id="9789573at2"/>
<comment type="caution">
    <text evidence="2">The sequence shown here is derived from an EMBL/GenBank/DDBJ whole genome shotgun (WGS) entry which is preliminary data.</text>
</comment>
<dbReference type="InterPro" id="IPR029058">
    <property type="entry name" value="AB_hydrolase_fold"/>
</dbReference>
<reference evidence="2 3" key="1">
    <citation type="submission" date="2018-03" db="EMBL/GenBank/DDBJ databases">
        <title>Neisseria weixii sp. nov., isolated from the intestinal contents of Tibetan Plateau pika (Ochotona curzoniae) in Yushu, Qinghai Province, China.</title>
        <authorList>
            <person name="Gui Z."/>
        </authorList>
    </citation>
    <scope>NUCLEOTIDE SEQUENCE [LARGE SCALE GENOMIC DNA]</scope>
    <source>
        <strain evidence="2 3">ATCC 51483</strain>
    </source>
</reference>
<dbReference type="Pfam" id="PF12146">
    <property type="entry name" value="Hydrolase_4"/>
    <property type="match status" value="1"/>
</dbReference>
<dbReference type="Proteomes" id="UP000241868">
    <property type="component" value="Unassembled WGS sequence"/>
</dbReference>
<dbReference type="EMBL" id="PXYY01000144">
    <property type="protein sequence ID" value="PSJ79263.1"/>
    <property type="molecule type" value="Genomic_DNA"/>
</dbReference>
<dbReference type="RefSeq" id="WP_106743228.1">
    <property type="nucleotide sequence ID" value="NZ_PXYY01000144.1"/>
</dbReference>
<protein>
    <submittedName>
        <fullName evidence="2">Alpha/beta hydrolase</fullName>
    </submittedName>
</protein>
<evidence type="ECO:0000259" key="1">
    <source>
        <dbReference type="Pfam" id="PF12146"/>
    </source>
</evidence>
<dbReference type="SUPFAM" id="SSF53474">
    <property type="entry name" value="alpha/beta-Hydrolases"/>
    <property type="match status" value="1"/>
</dbReference>
<dbReference type="AlphaFoldDB" id="A0A2P7TX64"/>
<evidence type="ECO:0000313" key="3">
    <source>
        <dbReference type="Proteomes" id="UP000241868"/>
    </source>
</evidence>
<dbReference type="Gene3D" id="3.40.50.1820">
    <property type="entry name" value="alpha/beta hydrolase"/>
    <property type="match status" value="1"/>
</dbReference>